<feature type="region of interest" description="Disordered" evidence="1">
    <location>
        <begin position="110"/>
        <end position="189"/>
    </location>
</feature>
<organism evidence="2 3">
    <name type="scientific">Plakobranchus ocellatus</name>
    <dbReference type="NCBI Taxonomy" id="259542"/>
    <lineage>
        <taxon>Eukaryota</taxon>
        <taxon>Metazoa</taxon>
        <taxon>Spiralia</taxon>
        <taxon>Lophotrochozoa</taxon>
        <taxon>Mollusca</taxon>
        <taxon>Gastropoda</taxon>
        <taxon>Heterobranchia</taxon>
        <taxon>Euthyneura</taxon>
        <taxon>Panpulmonata</taxon>
        <taxon>Sacoglossa</taxon>
        <taxon>Placobranchoidea</taxon>
        <taxon>Plakobranchidae</taxon>
        <taxon>Plakobranchus</taxon>
    </lineage>
</organism>
<evidence type="ECO:0000256" key="1">
    <source>
        <dbReference type="SAM" id="MobiDB-lite"/>
    </source>
</evidence>
<name>A0AAV3YAK4_9GAST</name>
<evidence type="ECO:0000313" key="2">
    <source>
        <dbReference type="EMBL" id="GFN79146.1"/>
    </source>
</evidence>
<proteinExistence type="predicted"/>
<sequence>MDFGLSFYLKPQEAEDFGTFINRARRYFDRWVELSGVTTLEGLSYLDCSEIALQACDEDFVAYIKDRSPLGMVSLKTVASAYMDARPNKSFRRKQSISFAAKSEPYRSTIRVVEKRDGRGNWSRPHGGGSRSNYSSKGHRSPSFQGGSDTAKRGASRSPSRDRNKSNVASKNVGHVHFRPSSSSGSGLASSHSNVTFISVVAGDLCAVNVRAVPRRQILLLWCQTYLPIAVPPRWIVVLGVH</sequence>
<feature type="compositionally biased region" description="Polar residues" evidence="1">
    <location>
        <begin position="131"/>
        <end position="148"/>
    </location>
</feature>
<protein>
    <submittedName>
        <fullName evidence="2">Uncharacterized protein</fullName>
    </submittedName>
</protein>
<accession>A0AAV3YAK4</accession>
<dbReference type="AlphaFoldDB" id="A0AAV3YAK4"/>
<evidence type="ECO:0000313" key="3">
    <source>
        <dbReference type="Proteomes" id="UP000735302"/>
    </source>
</evidence>
<dbReference type="Proteomes" id="UP000735302">
    <property type="component" value="Unassembled WGS sequence"/>
</dbReference>
<reference evidence="2 3" key="1">
    <citation type="journal article" date="2021" name="Elife">
        <title>Chloroplast acquisition without the gene transfer in kleptoplastic sea slugs, Plakobranchus ocellatus.</title>
        <authorList>
            <person name="Maeda T."/>
            <person name="Takahashi S."/>
            <person name="Yoshida T."/>
            <person name="Shimamura S."/>
            <person name="Takaki Y."/>
            <person name="Nagai Y."/>
            <person name="Toyoda A."/>
            <person name="Suzuki Y."/>
            <person name="Arimoto A."/>
            <person name="Ishii H."/>
            <person name="Satoh N."/>
            <person name="Nishiyama T."/>
            <person name="Hasebe M."/>
            <person name="Maruyama T."/>
            <person name="Minagawa J."/>
            <person name="Obokata J."/>
            <person name="Shigenobu S."/>
        </authorList>
    </citation>
    <scope>NUCLEOTIDE SEQUENCE [LARGE SCALE GENOMIC DNA]</scope>
</reference>
<gene>
    <name evidence="2" type="ORF">PoB_000565200</name>
</gene>
<dbReference type="EMBL" id="BLXT01000641">
    <property type="protein sequence ID" value="GFN79146.1"/>
    <property type="molecule type" value="Genomic_DNA"/>
</dbReference>
<comment type="caution">
    <text evidence="2">The sequence shown here is derived from an EMBL/GenBank/DDBJ whole genome shotgun (WGS) entry which is preliminary data.</text>
</comment>
<keyword evidence="3" id="KW-1185">Reference proteome</keyword>